<dbReference type="Gene3D" id="3.30.160.60">
    <property type="entry name" value="Classic Zinc Finger"/>
    <property type="match status" value="1"/>
</dbReference>
<evidence type="ECO:0000313" key="12">
    <source>
        <dbReference type="Proteomes" id="UP000030161"/>
    </source>
</evidence>
<organism evidence="11 12">
    <name type="scientific">Candida albicans P78048</name>
    <dbReference type="NCBI Taxonomy" id="1094989"/>
    <lineage>
        <taxon>Eukaryota</taxon>
        <taxon>Fungi</taxon>
        <taxon>Dikarya</taxon>
        <taxon>Ascomycota</taxon>
        <taxon>Saccharomycotina</taxon>
        <taxon>Pichiomycetes</taxon>
        <taxon>Debaryomycetaceae</taxon>
        <taxon>Candida/Lodderomyces clade</taxon>
        <taxon>Candida</taxon>
    </lineage>
</organism>
<dbReference type="Pfam" id="PF12756">
    <property type="entry name" value="zf-C2H2_2"/>
    <property type="match status" value="1"/>
</dbReference>
<dbReference type="PROSITE" id="PS00028">
    <property type="entry name" value="ZINC_FINGER_C2H2_1"/>
    <property type="match status" value="1"/>
</dbReference>
<dbReference type="GO" id="GO:0042273">
    <property type="term" value="P:ribosomal large subunit biogenesis"/>
    <property type="evidence" value="ECO:0007669"/>
    <property type="project" value="UniProtKB-ARBA"/>
</dbReference>
<feature type="region of interest" description="Disordered" evidence="9">
    <location>
        <begin position="155"/>
        <end position="193"/>
    </location>
</feature>
<keyword evidence="7" id="KW-0862">Zinc</keyword>
<evidence type="ECO:0000256" key="8">
    <source>
        <dbReference type="ARBA" id="ARBA00034126"/>
    </source>
</evidence>
<keyword evidence="5" id="KW-0677">Repeat</keyword>
<dbReference type="InterPro" id="IPR003604">
    <property type="entry name" value="Matrin/U1-like-C_Znf_C2H2"/>
</dbReference>
<comment type="subcellular location">
    <subcellularLocation>
        <location evidence="1">Cytoplasm</location>
    </subcellularLocation>
</comment>
<evidence type="ECO:0000256" key="1">
    <source>
        <dbReference type="ARBA" id="ARBA00004496"/>
    </source>
</evidence>
<dbReference type="InterPro" id="IPR013087">
    <property type="entry name" value="Znf_C2H2_type"/>
</dbReference>
<keyword evidence="6" id="KW-0863">Zinc-finger</keyword>
<feature type="region of interest" description="Disordered" evidence="9">
    <location>
        <begin position="412"/>
        <end position="450"/>
    </location>
</feature>
<evidence type="ECO:0000256" key="2">
    <source>
        <dbReference type="ARBA" id="ARBA00022490"/>
    </source>
</evidence>
<dbReference type="GO" id="GO:0003676">
    <property type="term" value="F:nucleic acid binding"/>
    <property type="evidence" value="ECO:0007669"/>
    <property type="project" value="InterPro"/>
</dbReference>
<feature type="compositionally biased region" description="Basic residues" evidence="9">
    <location>
        <begin position="430"/>
        <end position="441"/>
    </location>
</feature>
<proteinExistence type="inferred from homology"/>
<reference evidence="11 12" key="1">
    <citation type="submission" date="2013-12" db="EMBL/GenBank/DDBJ databases">
        <title>The Genome Sequence of Candida albicans P78048.</title>
        <authorList>
            <consortium name="The Broad Institute Genome Sequencing Platform"/>
            <consortium name="The Broad Institute Genome Sequencing Center for Infectious Disease"/>
            <person name="Cuomo C."/>
            <person name="Bennett R."/>
            <person name="Hirakawa M."/>
            <person name="Noverr M."/>
            <person name="Mitchell A."/>
            <person name="Young S.K."/>
            <person name="Zeng Q."/>
            <person name="Gargeya S."/>
            <person name="Fitzgerald M."/>
            <person name="Abouelleil A."/>
            <person name="Alvarado L."/>
            <person name="Berlin A.M."/>
            <person name="Chapman S.B."/>
            <person name="Dewar J."/>
            <person name="Goldberg J."/>
            <person name="Griggs A."/>
            <person name="Gujja S."/>
            <person name="Hansen M."/>
            <person name="Howarth C."/>
            <person name="Imamovic A."/>
            <person name="Larimer J."/>
            <person name="McCowan C."/>
            <person name="Murphy C."/>
            <person name="Pearson M."/>
            <person name="Priest M."/>
            <person name="Roberts A."/>
            <person name="Saif S."/>
            <person name="Shea T."/>
            <person name="Sykes S."/>
            <person name="Wortman J."/>
            <person name="Nusbaum C."/>
            <person name="Birren B."/>
        </authorList>
    </citation>
    <scope>NUCLEOTIDE SEQUENCE [LARGE SCALE GENOMIC DNA]</scope>
    <source>
        <strain evidence="11 12">P78048</strain>
    </source>
</reference>
<comment type="caution">
    <text evidence="11">The sequence shown here is derived from an EMBL/GenBank/DDBJ whole genome shotgun (WGS) entry which is preliminary data.</text>
</comment>
<feature type="domain" description="C2H2-type" evidence="10">
    <location>
        <begin position="17"/>
        <end position="39"/>
    </location>
</feature>
<evidence type="ECO:0000256" key="6">
    <source>
        <dbReference type="ARBA" id="ARBA00022771"/>
    </source>
</evidence>
<evidence type="ECO:0000259" key="10">
    <source>
        <dbReference type="PROSITE" id="PS00028"/>
    </source>
</evidence>
<gene>
    <name evidence="11" type="ORF">MG3_06212</name>
</gene>
<feature type="compositionally biased region" description="Basic and acidic residues" evidence="9">
    <location>
        <begin position="412"/>
        <end position="429"/>
    </location>
</feature>
<dbReference type="GO" id="GO:0030687">
    <property type="term" value="C:preribosome, large subunit precursor"/>
    <property type="evidence" value="ECO:0007669"/>
    <property type="project" value="TreeGrafter"/>
</dbReference>
<dbReference type="EMBL" id="AJIX01000056">
    <property type="protein sequence ID" value="KGR01208.1"/>
    <property type="molecule type" value="Genomic_DNA"/>
</dbReference>
<dbReference type="PANTHER" id="PTHR13182">
    <property type="entry name" value="ZINC FINGER PROTEIN 622"/>
    <property type="match status" value="1"/>
</dbReference>
<evidence type="ECO:0000256" key="4">
    <source>
        <dbReference type="ARBA" id="ARBA00022723"/>
    </source>
</evidence>
<sequence length="450" mass="51358">MSFMPSGSNPETASFTCNTCGVKFINAELQRQHMKTEWHRYNLKRRVAGLPSITAGVFAEKILTSKHLAKNENEDEYGFYVATRKKKTNGERQLTKKFLKSQKNRGRTEEVKLTIDGGREASPAASLTSDFSEFSLGDSDFHEVESIVTGSEINYTEESDFTDLEGELLSEEEEDDEEDAEEEANDSDGSSEAVESIPITHCFYCGLNNHEIENNIKHMFNKHGLYIPERSYLVDPSGLLEYLSEVISLDYECLVCGFEGKNLESVRQHIASKGHCRIPYETKEEKLAISQFYDFSVEDEPKTQAKESTKKHVEFSDEAPSTIVVEYENQPGDNERGTGDNGINDNYELVHIDQSGVELTTPAGYRIGHRSMQRYYRQNLRSPREPTVAQTTQALVDTRLAPGLSPYYATKQEKETRRIENKTRNNVERKRNKTRRANYQKHYRDEILGT</sequence>
<feature type="compositionally biased region" description="Acidic residues" evidence="9">
    <location>
        <begin position="155"/>
        <end position="186"/>
    </location>
</feature>
<dbReference type="GO" id="GO:0008270">
    <property type="term" value="F:zinc ion binding"/>
    <property type="evidence" value="ECO:0007669"/>
    <property type="project" value="UniProtKB-KW"/>
</dbReference>
<protein>
    <submittedName>
        <fullName evidence="11">Pre-60S factor REI1</fullName>
    </submittedName>
</protein>
<dbReference type="Proteomes" id="UP000030161">
    <property type="component" value="Unassembled WGS sequence"/>
</dbReference>
<dbReference type="PANTHER" id="PTHR13182:SF8">
    <property type="entry name" value="CYTOPLASMIC 60S SUBUNIT BIOGENESIS FACTOR ZNF622"/>
    <property type="match status" value="1"/>
</dbReference>
<name>A0AB34PIT3_CANAX</name>
<keyword evidence="2" id="KW-0963">Cytoplasm</keyword>
<dbReference type="InterPro" id="IPR041661">
    <property type="entry name" value="ZN622/Rei1/Reh1_Znf-C2H2"/>
</dbReference>
<dbReference type="SMART" id="SM00355">
    <property type="entry name" value="ZnF_C2H2"/>
    <property type="match status" value="3"/>
</dbReference>
<evidence type="ECO:0000313" key="11">
    <source>
        <dbReference type="EMBL" id="KGR01208.1"/>
    </source>
</evidence>
<dbReference type="InterPro" id="IPR040025">
    <property type="entry name" value="Znf622/Rei1/Reh1"/>
</dbReference>
<dbReference type="GO" id="GO:0005737">
    <property type="term" value="C:cytoplasm"/>
    <property type="evidence" value="ECO:0007669"/>
    <property type="project" value="UniProtKB-SubCell"/>
</dbReference>
<dbReference type="SUPFAM" id="SSF57667">
    <property type="entry name" value="beta-beta-alpha zinc fingers"/>
    <property type="match status" value="1"/>
</dbReference>
<evidence type="ECO:0000256" key="9">
    <source>
        <dbReference type="SAM" id="MobiDB-lite"/>
    </source>
</evidence>
<keyword evidence="4" id="KW-0479">Metal-binding</keyword>
<comment type="similarity">
    <text evidence="8">Belongs to the REI1 family.</text>
</comment>
<evidence type="ECO:0000256" key="5">
    <source>
        <dbReference type="ARBA" id="ARBA00022737"/>
    </source>
</evidence>
<dbReference type="SMART" id="SM00451">
    <property type="entry name" value="ZnF_U1"/>
    <property type="match status" value="1"/>
</dbReference>
<evidence type="ECO:0000256" key="7">
    <source>
        <dbReference type="ARBA" id="ARBA00022833"/>
    </source>
</evidence>
<dbReference type="AlphaFoldDB" id="A0AB34PIT3"/>
<accession>A0AB34PIT3</accession>
<keyword evidence="3" id="KW-0690">Ribosome biogenesis</keyword>
<dbReference type="InterPro" id="IPR036236">
    <property type="entry name" value="Znf_C2H2_sf"/>
</dbReference>
<evidence type="ECO:0000256" key="3">
    <source>
        <dbReference type="ARBA" id="ARBA00022517"/>
    </source>
</evidence>